<sequence length="144" mass="16296">MERIKVSLPQEFRFSTTLKIRITDLNYGGHVGNDVFLSLVHEARQQYLNQFGYSELDMEGAGLIMADAAIEYKRELKYGDEVQISVAAAGMDRLGFDIFYKIEVRVGESWEVAGRVKTGMLCFDYTANKKVSVPQKAIEKIGFL</sequence>
<dbReference type="GO" id="GO:0047617">
    <property type="term" value="F:fatty acyl-CoA hydrolase activity"/>
    <property type="evidence" value="ECO:0007669"/>
    <property type="project" value="TreeGrafter"/>
</dbReference>
<comment type="caution">
    <text evidence="3">The sequence shown here is derived from an EMBL/GenBank/DDBJ whole genome shotgun (WGS) entry which is preliminary data.</text>
</comment>
<dbReference type="RefSeq" id="WP_147203291.1">
    <property type="nucleotide sequence ID" value="NZ_BJYT01000005.1"/>
</dbReference>
<keyword evidence="4" id="KW-1185">Reference proteome</keyword>
<name>A0A512BB20_9BACT</name>
<accession>A0A512BB20</accession>
<organism evidence="3 4">
    <name type="scientific">Segetibacter aerophilus</name>
    <dbReference type="NCBI Taxonomy" id="670293"/>
    <lineage>
        <taxon>Bacteria</taxon>
        <taxon>Pseudomonadati</taxon>
        <taxon>Bacteroidota</taxon>
        <taxon>Chitinophagia</taxon>
        <taxon>Chitinophagales</taxon>
        <taxon>Chitinophagaceae</taxon>
        <taxon>Segetibacter</taxon>
    </lineage>
</organism>
<dbReference type="SUPFAM" id="SSF54637">
    <property type="entry name" value="Thioesterase/thiol ester dehydrase-isomerase"/>
    <property type="match status" value="1"/>
</dbReference>
<dbReference type="InterPro" id="IPR029069">
    <property type="entry name" value="HotDog_dom_sf"/>
</dbReference>
<dbReference type="AlphaFoldDB" id="A0A512BB20"/>
<protein>
    <submittedName>
        <fullName evidence="3">Thioesterase</fullName>
    </submittedName>
</protein>
<keyword evidence="2" id="KW-0378">Hydrolase</keyword>
<dbReference type="PANTHER" id="PTHR31793:SF27">
    <property type="entry name" value="NOVEL THIOESTERASE SUPERFAMILY DOMAIN AND SAPOSIN A-TYPE DOMAIN CONTAINING PROTEIN (0610012H03RIK)"/>
    <property type="match status" value="1"/>
</dbReference>
<evidence type="ECO:0000256" key="2">
    <source>
        <dbReference type="ARBA" id="ARBA00022801"/>
    </source>
</evidence>
<comment type="similarity">
    <text evidence="1">Belongs to the 4-hydroxybenzoyl-CoA thioesterase family.</text>
</comment>
<evidence type="ECO:0000313" key="4">
    <source>
        <dbReference type="Proteomes" id="UP000321513"/>
    </source>
</evidence>
<proteinExistence type="inferred from homology"/>
<dbReference type="PANTHER" id="PTHR31793">
    <property type="entry name" value="4-HYDROXYBENZOYL-COA THIOESTERASE FAMILY MEMBER"/>
    <property type="match status" value="1"/>
</dbReference>
<gene>
    <name evidence="3" type="ORF">SAE01_16590</name>
</gene>
<dbReference type="Proteomes" id="UP000321513">
    <property type="component" value="Unassembled WGS sequence"/>
</dbReference>
<evidence type="ECO:0000313" key="3">
    <source>
        <dbReference type="EMBL" id="GEO09163.1"/>
    </source>
</evidence>
<dbReference type="Gene3D" id="3.10.129.10">
    <property type="entry name" value="Hotdog Thioesterase"/>
    <property type="match status" value="1"/>
</dbReference>
<evidence type="ECO:0000256" key="1">
    <source>
        <dbReference type="ARBA" id="ARBA00005953"/>
    </source>
</evidence>
<reference evidence="3 4" key="1">
    <citation type="submission" date="2019-07" db="EMBL/GenBank/DDBJ databases">
        <title>Whole genome shotgun sequence of Segetibacter aerophilus NBRC 106135.</title>
        <authorList>
            <person name="Hosoyama A."/>
            <person name="Uohara A."/>
            <person name="Ohji S."/>
            <person name="Ichikawa N."/>
        </authorList>
    </citation>
    <scope>NUCLEOTIDE SEQUENCE [LARGE SCALE GENOMIC DNA]</scope>
    <source>
        <strain evidence="3 4">NBRC 106135</strain>
    </source>
</reference>
<dbReference type="CDD" id="cd00586">
    <property type="entry name" value="4HBT"/>
    <property type="match status" value="1"/>
</dbReference>
<dbReference type="EMBL" id="BJYT01000005">
    <property type="protein sequence ID" value="GEO09163.1"/>
    <property type="molecule type" value="Genomic_DNA"/>
</dbReference>
<dbReference type="Pfam" id="PF13279">
    <property type="entry name" value="4HBT_2"/>
    <property type="match status" value="1"/>
</dbReference>
<dbReference type="InterPro" id="IPR050563">
    <property type="entry name" value="4-hydroxybenzoyl-CoA_TE"/>
</dbReference>
<dbReference type="OrthoDB" id="333038at2"/>